<comment type="similarity">
    <text evidence="1">Belongs to the CIA30 family.</text>
</comment>
<evidence type="ECO:0000313" key="4">
    <source>
        <dbReference type="Proteomes" id="UP000185911"/>
    </source>
</evidence>
<dbReference type="InterPro" id="IPR013857">
    <property type="entry name" value="NADH-UbQ_OxRdtase-assoc_prot30"/>
</dbReference>
<dbReference type="InterPro" id="IPR039131">
    <property type="entry name" value="NDUFAF1"/>
</dbReference>
<sequence>MANLIELFDNPSSVRDWQPINDRVMGGVSSSQMRFDPAGHAVLAGVVSLLNNGGFASVRAQLLRLGGPGTTAYCITAWGDGNTYKLNLRTASGFDELSYQASFTPATGQWSQTELPLAKFLPTFHGRVLPDVPPLQPTLVTQLGLMISDRQAGPFRLLLKSIEAVGADA</sequence>
<feature type="domain" description="NADH:ubiquinone oxidoreductase intermediate-associated protein 30" evidence="2">
    <location>
        <begin position="8"/>
        <end position="158"/>
    </location>
</feature>
<dbReference type="PANTHER" id="PTHR13194">
    <property type="entry name" value="COMPLEX I INTERMEDIATE-ASSOCIATED PROTEIN 30"/>
    <property type="match status" value="1"/>
</dbReference>
<dbReference type="Pfam" id="PF08547">
    <property type="entry name" value="CIA30"/>
    <property type="match status" value="1"/>
</dbReference>
<dbReference type="AlphaFoldDB" id="A0A1Q8YF68"/>
<organism evidence="3 4">
    <name type="scientific">Rhodoferax antarcticus ANT.BR</name>
    <dbReference type="NCBI Taxonomy" id="1111071"/>
    <lineage>
        <taxon>Bacteria</taxon>
        <taxon>Pseudomonadati</taxon>
        <taxon>Pseudomonadota</taxon>
        <taxon>Betaproteobacteria</taxon>
        <taxon>Burkholderiales</taxon>
        <taxon>Comamonadaceae</taxon>
        <taxon>Rhodoferax</taxon>
    </lineage>
</organism>
<protein>
    <submittedName>
        <fullName evidence="3">Complex I intermediate-associated 30 family protein</fullName>
    </submittedName>
</protein>
<evidence type="ECO:0000259" key="2">
    <source>
        <dbReference type="Pfam" id="PF08547"/>
    </source>
</evidence>
<evidence type="ECO:0000313" key="3">
    <source>
        <dbReference type="EMBL" id="OLP06632.1"/>
    </source>
</evidence>
<dbReference type="GO" id="GO:0010257">
    <property type="term" value="P:NADH dehydrogenase complex assembly"/>
    <property type="evidence" value="ECO:0007669"/>
    <property type="project" value="TreeGrafter"/>
</dbReference>
<gene>
    <name evidence="3" type="ORF">BLL52_2868</name>
</gene>
<keyword evidence="4" id="KW-1185">Reference proteome</keyword>
<dbReference type="GO" id="GO:0051082">
    <property type="term" value="F:unfolded protein binding"/>
    <property type="evidence" value="ECO:0007669"/>
    <property type="project" value="TreeGrafter"/>
</dbReference>
<dbReference type="Proteomes" id="UP000185911">
    <property type="component" value="Unassembled WGS sequence"/>
</dbReference>
<comment type="caution">
    <text evidence="3">The sequence shown here is derived from an EMBL/GenBank/DDBJ whole genome shotgun (WGS) entry which is preliminary data.</text>
</comment>
<proteinExistence type="inferred from homology"/>
<dbReference type="PANTHER" id="PTHR13194:SF19">
    <property type="entry name" value="NAD(P)-BINDING ROSSMANN-FOLD SUPERFAMILY PROTEIN"/>
    <property type="match status" value="1"/>
</dbReference>
<dbReference type="RefSeq" id="WP_075587027.1">
    <property type="nucleotide sequence ID" value="NZ_MSYM01000013.1"/>
</dbReference>
<name>A0A1Q8YF68_9BURK</name>
<reference evidence="3 4" key="1">
    <citation type="submission" date="2017-01" db="EMBL/GenBank/DDBJ databases">
        <title>Genome sequence of Rhodoferax antarcticus ANT.BR, a psychrophilic purple nonsulfur bacterium from an Antarctic microbial mat.</title>
        <authorList>
            <person name="Baker J."/>
            <person name="Riester C."/>
            <person name="Skinner B."/>
            <person name="Newell A."/>
            <person name="Swingley W."/>
            <person name="Madigan M."/>
            <person name="Jung D."/>
            <person name="Asao M."/>
            <person name="Chen M."/>
            <person name="Loughlin P."/>
            <person name="Pan H."/>
            <person name="Lin S."/>
            <person name="Li N."/>
            <person name="Shaw J."/>
            <person name="Prado M."/>
            <person name="Sherman C."/>
            <person name="Li X."/>
            <person name="Tang J."/>
            <person name="Blankenship R."/>
            <person name="Zhao T."/>
            <person name="Touchman J."/>
            <person name="Sattley M."/>
        </authorList>
    </citation>
    <scope>NUCLEOTIDE SEQUENCE [LARGE SCALE GENOMIC DNA]</scope>
    <source>
        <strain evidence="3 4">ANT.BR</strain>
    </source>
</reference>
<dbReference type="SUPFAM" id="SSF49785">
    <property type="entry name" value="Galactose-binding domain-like"/>
    <property type="match status" value="1"/>
</dbReference>
<evidence type="ECO:0000256" key="1">
    <source>
        <dbReference type="ARBA" id="ARBA00007884"/>
    </source>
</evidence>
<accession>A0A1Q8YF68</accession>
<dbReference type="STRING" id="81479.RA876_08380"/>
<dbReference type="EMBL" id="MSYM01000013">
    <property type="protein sequence ID" value="OLP06632.1"/>
    <property type="molecule type" value="Genomic_DNA"/>
</dbReference>
<dbReference type="InterPro" id="IPR008979">
    <property type="entry name" value="Galactose-bd-like_sf"/>
</dbReference>